<name>A0A6G8JJI8_9PAST</name>
<dbReference type="GO" id="GO:0005886">
    <property type="term" value="C:plasma membrane"/>
    <property type="evidence" value="ECO:0007669"/>
    <property type="project" value="UniProtKB-SubCell"/>
</dbReference>
<dbReference type="Proteomes" id="UP000501366">
    <property type="component" value="Chromosome"/>
</dbReference>
<keyword evidence="7 8" id="KW-0472">Membrane</keyword>
<accession>A0A6G8JJI8</accession>
<organism evidence="10 11">
    <name type="scientific">Mannheimia granulomatis</name>
    <dbReference type="NCBI Taxonomy" id="85402"/>
    <lineage>
        <taxon>Bacteria</taxon>
        <taxon>Pseudomonadati</taxon>
        <taxon>Pseudomonadota</taxon>
        <taxon>Gammaproteobacteria</taxon>
        <taxon>Pasteurellales</taxon>
        <taxon>Pasteurellaceae</taxon>
        <taxon>Mannheimia</taxon>
    </lineage>
</organism>
<dbReference type="RefSeq" id="WP_165889300.1">
    <property type="nucleotide sequence ID" value="NZ_CP015030.1"/>
</dbReference>
<feature type="transmembrane region" description="Helical" evidence="8">
    <location>
        <begin position="272"/>
        <end position="294"/>
    </location>
</feature>
<sequence length="385" mass="42408">MMLVSPFKWAAFNYFGYFCAYGVLIPFLPVWLKHHGYSTETIGLLAAIGYLFRFCGSMLASQCVKQVGQLIPTARYLTWFNLLAALVLAFSGENFWLLFPVLMLFQIFNSGAMPIADSIASIWQRQIGLDYGKARLFGSIAFVVGSLSAGYLIGLFGQDVVVWVIIGFLTLLGLGQLASPTVGFEAKTATATGSSITYLQLLREPETLRVMIAVSLISASHAAYYTYSTIHWSGAGISTQMTSLLWGLAVAAEILFFLVCKRLFKSWKISHLMILSAVFAIIRWATMASTTAILPMMMAQILHSVTFGAAHIAVIRYISMQSAERVTKLQGLYFGLASCAVMAVFTFVAGILYQNSPSLTFYLMAAFVVPAIFIMPKKFEVQITR</sequence>
<evidence type="ECO:0000256" key="6">
    <source>
        <dbReference type="ARBA" id="ARBA00022989"/>
    </source>
</evidence>
<keyword evidence="3" id="KW-1003">Cell membrane</keyword>
<comment type="subcellular location">
    <subcellularLocation>
        <location evidence="1">Cell inner membrane</location>
        <topology evidence="1">Multi-pass membrane protein</topology>
    </subcellularLocation>
</comment>
<feature type="transmembrane region" description="Helical" evidence="8">
    <location>
        <begin position="136"/>
        <end position="154"/>
    </location>
</feature>
<evidence type="ECO:0000256" key="3">
    <source>
        <dbReference type="ARBA" id="ARBA00022475"/>
    </source>
</evidence>
<dbReference type="InterPro" id="IPR024989">
    <property type="entry name" value="MFS_assoc_dom"/>
</dbReference>
<feature type="transmembrane region" description="Helical" evidence="8">
    <location>
        <begin position="96"/>
        <end position="116"/>
    </location>
</feature>
<feature type="transmembrane region" description="Helical" evidence="8">
    <location>
        <begin position="44"/>
        <end position="61"/>
    </location>
</feature>
<feature type="transmembrane region" description="Helical" evidence="8">
    <location>
        <begin position="331"/>
        <end position="353"/>
    </location>
</feature>
<evidence type="ECO:0000256" key="7">
    <source>
        <dbReference type="ARBA" id="ARBA00023136"/>
    </source>
</evidence>
<keyword evidence="6 8" id="KW-1133">Transmembrane helix</keyword>
<feature type="transmembrane region" description="Helical" evidence="8">
    <location>
        <begin position="160"/>
        <end position="178"/>
    </location>
</feature>
<dbReference type="NCBIfam" id="NF037955">
    <property type="entry name" value="mfs"/>
    <property type="match status" value="1"/>
</dbReference>
<evidence type="ECO:0000313" key="10">
    <source>
        <dbReference type="EMBL" id="QIM67133.1"/>
    </source>
</evidence>
<dbReference type="Pfam" id="PF12832">
    <property type="entry name" value="MFS_1_like"/>
    <property type="match status" value="1"/>
</dbReference>
<dbReference type="Gene3D" id="1.20.1250.20">
    <property type="entry name" value="MFS general substrate transporter like domains"/>
    <property type="match status" value="2"/>
</dbReference>
<dbReference type="PIRSF" id="PIRSF004925">
    <property type="entry name" value="HcaT"/>
    <property type="match status" value="1"/>
</dbReference>
<dbReference type="InterPro" id="IPR026032">
    <property type="entry name" value="HcaT-like"/>
</dbReference>
<dbReference type="PANTHER" id="PTHR23522:SF10">
    <property type="entry name" value="3-PHENYLPROPIONIC ACID TRANSPORTER-RELATED"/>
    <property type="match status" value="1"/>
</dbReference>
<keyword evidence="4" id="KW-0997">Cell inner membrane</keyword>
<dbReference type="InterPro" id="IPR036259">
    <property type="entry name" value="MFS_trans_sf"/>
</dbReference>
<evidence type="ECO:0000259" key="9">
    <source>
        <dbReference type="Pfam" id="PF12832"/>
    </source>
</evidence>
<reference evidence="10 11" key="1">
    <citation type="submission" date="2016-03" db="EMBL/GenBank/DDBJ databases">
        <authorList>
            <person name="Bojesen A.M."/>
            <person name="Planet P."/>
            <person name="Hansen M.J."/>
        </authorList>
    </citation>
    <scope>NUCLEOTIDE SEQUENCE [LARGE SCALE GENOMIC DNA]</scope>
    <source>
        <strain evidence="10 11">B 234/94</strain>
    </source>
</reference>
<evidence type="ECO:0000256" key="8">
    <source>
        <dbReference type="SAM" id="Phobius"/>
    </source>
</evidence>
<evidence type="ECO:0000313" key="11">
    <source>
        <dbReference type="Proteomes" id="UP000501366"/>
    </source>
</evidence>
<dbReference type="AlphaFoldDB" id="A0A6G8JJI8"/>
<feature type="domain" description="Major facilitator superfamily associated" evidence="9">
    <location>
        <begin position="12"/>
        <end position="362"/>
    </location>
</feature>
<feature type="transmembrane region" description="Helical" evidence="8">
    <location>
        <begin position="359"/>
        <end position="376"/>
    </location>
</feature>
<proteinExistence type="predicted"/>
<gene>
    <name evidence="10" type="ORF">A4G16_06980</name>
</gene>
<dbReference type="GO" id="GO:0030395">
    <property type="term" value="F:lactose binding"/>
    <property type="evidence" value="ECO:0007669"/>
    <property type="project" value="TreeGrafter"/>
</dbReference>
<evidence type="ECO:0000256" key="4">
    <source>
        <dbReference type="ARBA" id="ARBA00022519"/>
    </source>
</evidence>
<dbReference type="EMBL" id="CP015030">
    <property type="protein sequence ID" value="QIM67133.1"/>
    <property type="molecule type" value="Genomic_DNA"/>
</dbReference>
<feature type="transmembrane region" description="Helical" evidence="8">
    <location>
        <begin position="208"/>
        <end position="227"/>
    </location>
</feature>
<evidence type="ECO:0000256" key="2">
    <source>
        <dbReference type="ARBA" id="ARBA00022448"/>
    </source>
</evidence>
<feature type="transmembrane region" description="Helical" evidence="8">
    <location>
        <begin position="12"/>
        <end position="32"/>
    </location>
</feature>
<evidence type="ECO:0000256" key="1">
    <source>
        <dbReference type="ARBA" id="ARBA00004429"/>
    </source>
</evidence>
<evidence type="ECO:0000256" key="5">
    <source>
        <dbReference type="ARBA" id="ARBA00022692"/>
    </source>
</evidence>
<keyword evidence="2" id="KW-0813">Transport</keyword>
<dbReference type="PANTHER" id="PTHR23522">
    <property type="entry name" value="BLL5896 PROTEIN"/>
    <property type="match status" value="1"/>
</dbReference>
<dbReference type="GO" id="GO:0015528">
    <property type="term" value="F:lactose:proton symporter activity"/>
    <property type="evidence" value="ECO:0007669"/>
    <property type="project" value="TreeGrafter"/>
</dbReference>
<dbReference type="KEGG" id="mgra:A4G16_06980"/>
<protein>
    <submittedName>
        <fullName evidence="10">3-phenylpropionic acid transporter</fullName>
    </submittedName>
</protein>
<feature type="transmembrane region" description="Helical" evidence="8">
    <location>
        <begin position="73"/>
        <end position="90"/>
    </location>
</feature>
<keyword evidence="5 8" id="KW-0812">Transmembrane</keyword>
<feature type="transmembrane region" description="Helical" evidence="8">
    <location>
        <begin position="239"/>
        <end position="260"/>
    </location>
</feature>
<feature type="transmembrane region" description="Helical" evidence="8">
    <location>
        <begin position="300"/>
        <end position="319"/>
    </location>
</feature>
<dbReference type="NCBIfam" id="NF008346">
    <property type="entry name" value="PRK11128.1"/>
    <property type="match status" value="1"/>
</dbReference>
<dbReference type="SUPFAM" id="SSF103473">
    <property type="entry name" value="MFS general substrate transporter"/>
    <property type="match status" value="1"/>
</dbReference>